<name>A0A7W5A2C9_9ACTN</name>
<feature type="chain" id="PRO_5038431237" description="DUF4333 domain-containing protein" evidence="1">
    <location>
        <begin position="25"/>
        <end position="110"/>
    </location>
</feature>
<dbReference type="InterPro" id="IPR025637">
    <property type="entry name" value="DUF4333"/>
</dbReference>
<evidence type="ECO:0000313" key="3">
    <source>
        <dbReference type="EMBL" id="MBB3088185.1"/>
    </source>
</evidence>
<organism evidence="3 4">
    <name type="scientific">Nocardioides albus</name>
    <dbReference type="NCBI Taxonomy" id="1841"/>
    <lineage>
        <taxon>Bacteria</taxon>
        <taxon>Bacillati</taxon>
        <taxon>Actinomycetota</taxon>
        <taxon>Actinomycetes</taxon>
        <taxon>Propionibacteriales</taxon>
        <taxon>Nocardioidaceae</taxon>
        <taxon>Nocardioides</taxon>
    </lineage>
</organism>
<proteinExistence type="predicted"/>
<dbReference type="Proteomes" id="UP000577707">
    <property type="component" value="Unassembled WGS sequence"/>
</dbReference>
<dbReference type="Pfam" id="PF14230">
    <property type="entry name" value="DUF4333"/>
    <property type="match status" value="1"/>
</dbReference>
<keyword evidence="1" id="KW-0732">Signal</keyword>
<accession>A0A7W5A2C9</accession>
<dbReference type="EMBL" id="JACHXG010000002">
    <property type="protein sequence ID" value="MBB3088185.1"/>
    <property type="molecule type" value="Genomic_DNA"/>
</dbReference>
<evidence type="ECO:0000256" key="1">
    <source>
        <dbReference type="SAM" id="SignalP"/>
    </source>
</evidence>
<reference evidence="3 4" key="1">
    <citation type="submission" date="2020-08" db="EMBL/GenBank/DDBJ databases">
        <title>Genomic Encyclopedia of Type Strains, Phase III (KMG-III): the genomes of soil and plant-associated and newly described type strains.</title>
        <authorList>
            <person name="Whitman W."/>
        </authorList>
    </citation>
    <scope>NUCLEOTIDE SEQUENCE [LARGE SCALE GENOMIC DNA]</scope>
    <source>
        <strain evidence="3 4">CECT 3302</strain>
    </source>
</reference>
<evidence type="ECO:0000313" key="4">
    <source>
        <dbReference type="Proteomes" id="UP000577707"/>
    </source>
</evidence>
<comment type="caution">
    <text evidence="3">The sequence shown here is derived from an EMBL/GenBank/DDBJ whole genome shotgun (WGS) entry which is preliminary data.</text>
</comment>
<protein>
    <recommendedName>
        <fullName evidence="2">DUF4333 domain-containing protein</fullName>
    </recommendedName>
</protein>
<dbReference type="AlphaFoldDB" id="A0A7W5A2C9"/>
<sequence length="110" mass="11550">MSISQTIRPRGVLALAFVSVAAYALTACGASVSEKTVEEAVSDGIADKIGLRPKEVDCPGGMPLEVGGEANCTLVVVDDREIGLTVRIASIDGVKPEFEYDVDLAKLLEK</sequence>
<evidence type="ECO:0000259" key="2">
    <source>
        <dbReference type="Pfam" id="PF14230"/>
    </source>
</evidence>
<gene>
    <name evidence="3" type="ORF">FHS12_001118</name>
</gene>
<feature type="domain" description="DUF4333" evidence="2">
    <location>
        <begin position="21"/>
        <end position="93"/>
    </location>
</feature>
<keyword evidence="4" id="KW-1185">Reference proteome</keyword>
<dbReference type="RefSeq" id="WP_183543040.1">
    <property type="nucleotide sequence ID" value="NZ_BMQT01000004.1"/>
</dbReference>
<feature type="signal peptide" evidence="1">
    <location>
        <begin position="1"/>
        <end position="24"/>
    </location>
</feature>